<dbReference type="GO" id="GO:0044780">
    <property type="term" value="P:bacterial-type flagellum assembly"/>
    <property type="evidence" value="ECO:0007669"/>
    <property type="project" value="InterPro"/>
</dbReference>
<evidence type="ECO:0000256" key="6">
    <source>
        <dbReference type="ARBA" id="ARBA00022764"/>
    </source>
</evidence>
<name>A0A0G3BSI8_9BURK</name>
<evidence type="ECO:0000313" key="14">
    <source>
        <dbReference type="Proteomes" id="UP000035352"/>
    </source>
</evidence>
<dbReference type="NCBIfam" id="TIGR02541">
    <property type="entry name" value="flagell_FlgJ"/>
    <property type="match status" value="1"/>
</dbReference>
<evidence type="ECO:0000256" key="3">
    <source>
        <dbReference type="ARBA" id="ARBA00006880"/>
    </source>
</evidence>
<sequence>MIDSSRLPTQGLGNDSRSLDALRAKSAKDPKAAIQEAAKQFETVFMQEIMKSMRSASMKSGMLDNEGSEMGSEMLDTQYANKMSGLPGGLADVIAKQLARSMGGVPAAAGAAAPVRPAAQPLQDLQSSAAPSRVGGKQGEFLRTHRAAAEVASRETGIPAEFVLAQAAHESGWGKRDIRMPDGSPSHNLFGIKAGSSWKGKVAEVTTTEYINGQPRKVVAKFRAYESAEDAFRDYARLLKHNDRYADVVRQGGNAQAFAQGLQKAGYATDPAYADKLTRIINTTLRLQRTVT</sequence>
<evidence type="ECO:0000259" key="12">
    <source>
        <dbReference type="SMART" id="SM00047"/>
    </source>
</evidence>
<dbReference type="GO" id="GO:0071973">
    <property type="term" value="P:bacterial-type flagellum-dependent cell motility"/>
    <property type="evidence" value="ECO:0007669"/>
    <property type="project" value="TreeGrafter"/>
</dbReference>
<dbReference type="RefSeq" id="WP_047196205.1">
    <property type="nucleotide sequence ID" value="NZ_CP011371.1"/>
</dbReference>
<dbReference type="EMBL" id="CP011371">
    <property type="protein sequence ID" value="AKJ30968.1"/>
    <property type="molecule type" value="Genomic_DNA"/>
</dbReference>
<dbReference type="FunFam" id="2.10.70.40:FF:000001">
    <property type="entry name" value="Flagellar assembly peptidoglycan hydrolase FlgJ"/>
    <property type="match status" value="1"/>
</dbReference>
<feature type="region of interest" description="Disordered" evidence="11">
    <location>
        <begin position="1"/>
        <end position="29"/>
    </location>
</feature>
<dbReference type="InterPro" id="IPR013377">
    <property type="entry name" value="FlgJ"/>
</dbReference>
<comment type="similarity">
    <text evidence="3">In the N-terminal section; belongs to the FlgJ family.</text>
</comment>
<dbReference type="PRINTS" id="PR01002">
    <property type="entry name" value="FLGFLGJ"/>
</dbReference>
<evidence type="ECO:0000256" key="11">
    <source>
        <dbReference type="SAM" id="MobiDB-lite"/>
    </source>
</evidence>
<organism evidence="13 14">
    <name type="scientific">Caldimonas brevitalea</name>
    <dbReference type="NCBI Taxonomy" id="413882"/>
    <lineage>
        <taxon>Bacteria</taxon>
        <taxon>Pseudomonadati</taxon>
        <taxon>Pseudomonadota</taxon>
        <taxon>Betaproteobacteria</taxon>
        <taxon>Burkholderiales</taxon>
        <taxon>Sphaerotilaceae</taxon>
        <taxon>Caldimonas</taxon>
    </lineage>
</organism>
<evidence type="ECO:0000313" key="13">
    <source>
        <dbReference type="EMBL" id="AKJ30968.1"/>
    </source>
</evidence>
<keyword evidence="9" id="KW-0961">Cell wall biogenesis/degradation</keyword>
<dbReference type="Gene3D" id="1.10.530.10">
    <property type="match status" value="1"/>
</dbReference>
<dbReference type="STRING" id="413882.AAW51_4277"/>
<dbReference type="OrthoDB" id="289937at2"/>
<evidence type="ECO:0000256" key="1">
    <source>
        <dbReference type="ARBA" id="ARBA00002954"/>
    </source>
</evidence>
<comment type="subcellular location">
    <subcellularLocation>
        <location evidence="2">Periplasm</location>
    </subcellularLocation>
</comment>
<feature type="compositionally biased region" description="Basic and acidic residues" evidence="11">
    <location>
        <begin position="17"/>
        <end position="29"/>
    </location>
</feature>
<feature type="compositionally biased region" description="Polar residues" evidence="11">
    <location>
        <begin position="1"/>
        <end position="16"/>
    </location>
</feature>
<dbReference type="KEGG" id="pbh:AAW51_4277"/>
<evidence type="ECO:0000256" key="5">
    <source>
        <dbReference type="ARBA" id="ARBA00013433"/>
    </source>
</evidence>
<evidence type="ECO:0000256" key="2">
    <source>
        <dbReference type="ARBA" id="ARBA00004418"/>
    </source>
</evidence>
<dbReference type="PATRIC" id="fig|413882.6.peg.4472"/>
<protein>
    <recommendedName>
        <fullName evidence="5">Peptidoglycan hydrolase FlgJ</fullName>
    </recommendedName>
    <alternativeName>
        <fullName evidence="10">Muramidase FlgJ</fullName>
    </alternativeName>
</protein>
<dbReference type="GO" id="GO:0042597">
    <property type="term" value="C:periplasmic space"/>
    <property type="evidence" value="ECO:0007669"/>
    <property type="project" value="UniProtKB-SubCell"/>
</dbReference>
<evidence type="ECO:0000256" key="7">
    <source>
        <dbReference type="ARBA" id="ARBA00022801"/>
    </source>
</evidence>
<dbReference type="PANTHER" id="PTHR33308:SF9">
    <property type="entry name" value="PEPTIDOGLYCAN HYDROLASE FLGJ"/>
    <property type="match status" value="1"/>
</dbReference>
<reference evidence="13 14" key="1">
    <citation type="submission" date="2015-05" db="EMBL/GenBank/DDBJ databases">
        <authorList>
            <person name="Tang B."/>
            <person name="Yu Y."/>
        </authorList>
    </citation>
    <scope>NUCLEOTIDE SEQUENCE [LARGE SCALE GENOMIC DNA]</scope>
    <source>
        <strain evidence="13 14">DSM 7029</strain>
    </source>
</reference>
<keyword evidence="6" id="KW-0574">Periplasm</keyword>
<dbReference type="AlphaFoldDB" id="A0A0G3BSI8"/>
<dbReference type="GO" id="GO:0016798">
    <property type="term" value="F:hydrolase activity, acting on glycosyl bonds"/>
    <property type="evidence" value="ECO:0007669"/>
    <property type="project" value="UniProtKB-KW"/>
</dbReference>
<dbReference type="GO" id="GO:0004040">
    <property type="term" value="F:amidase activity"/>
    <property type="evidence" value="ECO:0007669"/>
    <property type="project" value="InterPro"/>
</dbReference>
<dbReference type="InterPro" id="IPR002901">
    <property type="entry name" value="MGlyc_endo_b_GlcNAc-like_dom"/>
</dbReference>
<comment type="similarity">
    <text evidence="4">In the C-terminal section; belongs to the glycosyl hydrolase 73 family.</text>
</comment>
<dbReference type="Proteomes" id="UP000035352">
    <property type="component" value="Chromosome"/>
</dbReference>
<dbReference type="PANTHER" id="PTHR33308">
    <property type="entry name" value="PEPTIDOGLYCAN HYDROLASE FLGJ"/>
    <property type="match status" value="1"/>
</dbReference>
<accession>A0A0G3BSI8</accession>
<dbReference type="GO" id="GO:0071555">
    <property type="term" value="P:cell wall organization"/>
    <property type="evidence" value="ECO:0007669"/>
    <property type="project" value="UniProtKB-KW"/>
</dbReference>
<dbReference type="Gene3D" id="2.10.70.40">
    <property type="entry name" value="peptidoglycan hydrolase"/>
    <property type="match status" value="1"/>
</dbReference>
<dbReference type="Pfam" id="PF10135">
    <property type="entry name" value="Rod-binding"/>
    <property type="match status" value="1"/>
</dbReference>
<dbReference type="SMART" id="SM00047">
    <property type="entry name" value="LYZ2"/>
    <property type="match status" value="1"/>
</dbReference>
<keyword evidence="14" id="KW-1185">Reference proteome</keyword>
<dbReference type="InterPro" id="IPR019301">
    <property type="entry name" value="Flagellar_prot_FlgJ_N"/>
</dbReference>
<dbReference type="Pfam" id="PF01832">
    <property type="entry name" value="Glucosaminidase"/>
    <property type="match status" value="1"/>
</dbReference>
<evidence type="ECO:0000256" key="8">
    <source>
        <dbReference type="ARBA" id="ARBA00023295"/>
    </source>
</evidence>
<comment type="function">
    <text evidence="1">Flagellum-specific muramidase which hydrolyzes the peptidoglycan layer to assemble the rod structure in the periplasmic space.</text>
</comment>
<feature type="domain" description="Mannosyl-glycoprotein endo-beta-N-acetylglucosamidase-like" evidence="12">
    <location>
        <begin position="131"/>
        <end position="285"/>
    </location>
</feature>
<gene>
    <name evidence="13" type="primary">flgJ</name>
    <name evidence="13" type="ORF">AAW51_4277</name>
</gene>
<evidence type="ECO:0000256" key="10">
    <source>
        <dbReference type="ARBA" id="ARBA00030835"/>
    </source>
</evidence>
<keyword evidence="7" id="KW-0378">Hydrolase</keyword>
<keyword evidence="8" id="KW-0326">Glycosidase</keyword>
<dbReference type="InterPro" id="IPR051056">
    <property type="entry name" value="Glycosyl_Hydrolase_73"/>
</dbReference>
<proteinExistence type="inferred from homology"/>
<evidence type="ECO:0000256" key="4">
    <source>
        <dbReference type="ARBA" id="ARBA00007974"/>
    </source>
</evidence>
<evidence type="ECO:0000256" key="9">
    <source>
        <dbReference type="ARBA" id="ARBA00023316"/>
    </source>
</evidence>